<dbReference type="PANTHER" id="PTHR24346">
    <property type="entry name" value="MAP/MICROTUBULE AFFINITY-REGULATING KINASE"/>
    <property type="match status" value="1"/>
</dbReference>
<dbReference type="GO" id="GO:0005737">
    <property type="term" value="C:cytoplasm"/>
    <property type="evidence" value="ECO:0007669"/>
    <property type="project" value="TreeGrafter"/>
</dbReference>
<dbReference type="InterPro" id="IPR000719">
    <property type="entry name" value="Prot_kinase_dom"/>
</dbReference>
<keyword evidence="1" id="KW-0547">Nucleotide-binding</keyword>
<dbReference type="Gene3D" id="1.10.510.10">
    <property type="entry name" value="Transferase(Phosphotransferase) domain 1"/>
    <property type="match status" value="1"/>
</dbReference>
<dbReference type="GO" id="GO:0004674">
    <property type="term" value="F:protein serine/threonine kinase activity"/>
    <property type="evidence" value="ECO:0007669"/>
    <property type="project" value="TreeGrafter"/>
</dbReference>
<evidence type="ECO:0000256" key="2">
    <source>
        <dbReference type="ARBA" id="ARBA00022840"/>
    </source>
</evidence>
<evidence type="ECO:0000313" key="5">
    <source>
        <dbReference type="Proteomes" id="UP001142055"/>
    </source>
</evidence>
<organism evidence="4 5">
    <name type="scientific">Blomia tropicalis</name>
    <name type="common">Mite</name>
    <dbReference type="NCBI Taxonomy" id="40697"/>
    <lineage>
        <taxon>Eukaryota</taxon>
        <taxon>Metazoa</taxon>
        <taxon>Ecdysozoa</taxon>
        <taxon>Arthropoda</taxon>
        <taxon>Chelicerata</taxon>
        <taxon>Arachnida</taxon>
        <taxon>Acari</taxon>
        <taxon>Acariformes</taxon>
        <taxon>Sarcoptiformes</taxon>
        <taxon>Astigmata</taxon>
        <taxon>Glycyphagoidea</taxon>
        <taxon>Echimyopodidae</taxon>
        <taxon>Blomia</taxon>
    </lineage>
</organism>
<evidence type="ECO:0000256" key="1">
    <source>
        <dbReference type="ARBA" id="ARBA00022741"/>
    </source>
</evidence>
<dbReference type="SUPFAM" id="SSF56112">
    <property type="entry name" value="Protein kinase-like (PK-like)"/>
    <property type="match status" value="1"/>
</dbReference>
<dbReference type="InterPro" id="IPR011009">
    <property type="entry name" value="Kinase-like_dom_sf"/>
</dbReference>
<protein>
    <recommendedName>
        <fullName evidence="3">Protein kinase domain-containing protein</fullName>
    </recommendedName>
</protein>
<evidence type="ECO:0000313" key="4">
    <source>
        <dbReference type="EMBL" id="KAJ6222294.1"/>
    </source>
</evidence>
<dbReference type="PIRSF" id="PIRSF000654">
    <property type="entry name" value="Integrin-linked_kinase"/>
    <property type="match status" value="1"/>
</dbReference>
<comment type="caution">
    <text evidence="4">The sequence shown here is derived from an EMBL/GenBank/DDBJ whole genome shotgun (WGS) entry which is preliminary data.</text>
</comment>
<dbReference type="Pfam" id="PF00069">
    <property type="entry name" value="Pkinase"/>
    <property type="match status" value="1"/>
</dbReference>
<dbReference type="PROSITE" id="PS50011">
    <property type="entry name" value="PROTEIN_KINASE_DOM"/>
    <property type="match status" value="1"/>
</dbReference>
<evidence type="ECO:0000259" key="3">
    <source>
        <dbReference type="PROSITE" id="PS50011"/>
    </source>
</evidence>
<dbReference type="PANTHER" id="PTHR24346:SF30">
    <property type="entry name" value="MATERNAL EMBRYONIC LEUCINE ZIPPER KINASE"/>
    <property type="match status" value="1"/>
</dbReference>
<feature type="domain" description="Protein kinase" evidence="3">
    <location>
        <begin position="19"/>
        <end position="289"/>
    </location>
</feature>
<dbReference type="Proteomes" id="UP001142055">
    <property type="component" value="Chromosome 1"/>
</dbReference>
<dbReference type="GO" id="GO:0035556">
    <property type="term" value="P:intracellular signal transduction"/>
    <property type="evidence" value="ECO:0007669"/>
    <property type="project" value="TreeGrafter"/>
</dbReference>
<dbReference type="AlphaFoldDB" id="A0A9Q0RPZ8"/>
<keyword evidence="2" id="KW-0067">ATP-binding</keyword>
<dbReference type="GO" id="GO:0005524">
    <property type="term" value="F:ATP binding"/>
    <property type="evidence" value="ECO:0007669"/>
    <property type="project" value="UniProtKB-KW"/>
</dbReference>
<dbReference type="EMBL" id="JAPWDV010000001">
    <property type="protein sequence ID" value="KAJ6222294.1"/>
    <property type="molecule type" value="Genomic_DNA"/>
</dbReference>
<gene>
    <name evidence="4" type="ORF">RDWZM_000839</name>
</gene>
<proteinExistence type="predicted"/>
<keyword evidence="5" id="KW-1185">Reference proteome</keyword>
<sequence>MSDSSNTPTITSTLKRLNFQPIDELKRSPSCAIYRGERRNDGEQVVVKIMVVEGSRTSNYRKFFAQDQLAQRKLRHATLVRMVQSTRTLEPNRIVLWMEYMEGGSLLDLILSESEPLDETIARQYYRQICDALKYMHAENFSHKNIKCEKILFNADRTICKLADYALTRSCFPYSRQQPLLDGYYCQCPSAAYIAPEVLIQDSRPFDQRPYNPFRSDVYSAGVVLYVITHRQLPIREWNLRFWIIAQMKRKFTINSRLTIELKELIESQLYPQPSVRPSMEEVVEFRWFTNVDPNHWSHQNVRNN</sequence>
<accession>A0A9Q0RPZ8</accession>
<reference evidence="4" key="1">
    <citation type="submission" date="2022-12" db="EMBL/GenBank/DDBJ databases">
        <title>Genome assemblies of Blomia tropicalis.</title>
        <authorList>
            <person name="Cui Y."/>
        </authorList>
    </citation>
    <scope>NUCLEOTIDE SEQUENCE</scope>
    <source>
        <tissue evidence="4">Adult mites</tissue>
    </source>
</reference>
<name>A0A9Q0RPZ8_BLOTA</name>